<evidence type="ECO:0000256" key="5">
    <source>
        <dbReference type="ARBA" id="ARBA00022692"/>
    </source>
</evidence>
<feature type="transmembrane region" description="Helical" evidence="9">
    <location>
        <begin position="134"/>
        <end position="158"/>
    </location>
</feature>
<feature type="transmembrane region" description="Helical" evidence="9">
    <location>
        <begin position="104"/>
        <end position="122"/>
    </location>
</feature>
<evidence type="ECO:0000256" key="1">
    <source>
        <dbReference type="ARBA" id="ARBA00004651"/>
    </source>
</evidence>
<keyword evidence="7 9" id="KW-0472">Membrane</keyword>
<feature type="transmembrane region" description="Helical" evidence="9">
    <location>
        <begin position="229"/>
        <end position="249"/>
    </location>
</feature>
<keyword evidence="12" id="KW-1185">Reference proteome</keyword>
<dbReference type="RefSeq" id="WP_236333909.1">
    <property type="nucleotide sequence ID" value="NZ_JAKIJS010000001.1"/>
</dbReference>
<proteinExistence type="inferred from homology"/>
<dbReference type="Proteomes" id="UP001649381">
    <property type="component" value="Unassembled WGS sequence"/>
</dbReference>
<gene>
    <name evidence="11" type="primary">nhaC</name>
    <name evidence="11" type="ORF">L2716_09235</name>
</gene>
<keyword evidence="2" id="KW-0813">Transport</keyword>
<comment type="subcellular location">
    <subcellularLocation>
        <location evidence="1">Cell membrane</location>
        <topology evidence="1">Multi-pass membrane protein</topology>
    </subcellularLocation>
</comment>
<dbReference type="NCBIfam" id="TIGR00931">
    <property type="entry name" value="antiport_nhaC"/>
    <property type="match status" value="1"/>
</dbReference>
<evidence type="ECO:0000256" key="6">
    <source>
        <dbReference type="ARBA" id="ARBA00022989"/>
    </source>
</evidence>
<accession>A0ABS9H1S9</accession>
<reference evidence="11 12" key="1">
    <citation type="submission" date="2022-01" db="EMBL/GenBank/DDBJ databases">
        <title>Alkalihalobacillus sp. EGI L200015, a novel bacterium isolated from a salt lake sediment.</title>
        <authorList>
            <person name="Gao L."/>
            <person name="Fang B.-Z."/>
            <person name="Li W.-J."/>
        </authorList>
    </citation>
    <scope>NUCLEOTIDE SEQUENCE [LARGE SCALE GENOMIC DNA]</scope>
    <source>
        <strain evidence="11 12">KCTC 12718</strain>
    </source>
</reference>
<sequence>MAAKKQQTFSLISFVLLIGIILYSMLILKTEPHIPLLISLVAIAILAKAFGYKWERMEKGLIDGISIGIKPVLILMIIGMLIGTWMMSGTVPTMLFYGTNVIDPSWFTLSALVLTIIVSTFTGSSFTTIGTVGVALMGLATSLGVHPGLAAGAIISGACFGDKMSPLSDTTNFAPAVAGVPLFSHIKHLMWTTVPALIITIFIFLMMGSGVNGDQALTSIQSVQTQLQSAFNISFWTLLSPLVVIGLAIVRFPTIPALIIGVITGVLTIWGVQGQGSISAIFNMLQNGFELETGEATVDKIINRGGIQSMMWSISLIWIALALGGLVRGLGMLDSFVNLMKNKIRSRGNTIATTAMSAIGVNVLTGEQYLSILIPGQTFKPHFEKQNIDPRNLSRTLEDAGTLVNPLIPWGVSGAFFASTLEISVLDYMPYVFFLFLSPLFTILFGYLGVGVGKKNKALENE</sequence>
<feature type="domain" description="Na+/H+ antiporter NhaC-like C-terminal" evidence="10">
    <location>
        <begin position="157"/>
        <end position="450"/>
    </location>
</feature>
<feature type="transmembrane region" description="Helical" evidence="9">
    <location>
        <begin position="72"/>
        <end position="98"/>
    </location>
</feature>
<evidence type="ECO:0000256" key="7">
    <source>
        <dbReference type="ARBA" id="ARBA00023136"/>
    </source>
</evidence>
<feature type="transmembrane region" description="Helical" evidence="9">
    <location>
        <begin position="34"/>
        <end position="51"/>
    </location>
</feature>
<evidence type="ECO:0000256" key="9">
    <source>
        <dbReference type="SAM" id="Phobius"/>
    </source>
</evidence>
<dbReference type="InterPro" id="IPR018461">
    <property type="entry name" value="Na/H_Antiport_NhaC-like_C"/>
</dbReference>
<evidence type="ECO:0000256" key="3">
    <source>
        <dbReference type="ARBA" id="ARBA00022449"/>
    </source>
</evidence>
<organism evidence="11 12">
    <name type="scientific">Pseudalkalibacillus berkeleyi</name>
    <dbReference type="NCBI Taxonomy" id="1069813"/>
    <lineage>
        <taxon>Bacteria</taxon>
        <taxon>Bacillati</taxon>
        <taxon>Bacillota</taxon>
        <taxon>Bacilli</taxon>
        <taxon>Bacillales</taxon>
        <taxon>Fictibacillaceae</taxon>
        <taxon>Pseudalkalibacillus</taxon>
    </lineage>
</organism>
<name>A0ABS9H1S9_9BACL</name>
<keyword evidence="3" id="KW-0050">Antiport</keyword>
<feature type="transmembrane region" description="Helical" evidence="9">
    <location>
        <begin position="255"/>
        <end position="272"/>
    </location>
</feature>
<dbReference type="PANTHER" id="PTHR33451:SF6">
    <property type="entry name" value="NA(+)_H(+) ANTIPORTER NHAC"/>
    <property type="match status" value="1"/>
</dbReference>
<dbReference type="EMBL" id="JAKIJS010000001">
    <property type="protein sequence ID" value="MCF6137910.1"/>
    <property type="molecule type" value="Genomic_DNA"/>
</dbReference>
<evidence type="ECO:0000313" key="12">
    <source>
        <dbReference type="Proteomes" id="UP001649381"/>
    </source>
</evidence>
<keyword evidence="6 9" id="KW-1133">Transmembrane helix</keyword>
<protein>
    <submittedName>
        <fullName evidence="11">Na+/H+ antiporter NhaC</fullName>
    </submittedName>
</protein>
<feature type="transmembrane region" description="Helical" evidence="9">
    <location>
        <begin position="9"/>
        <end position="28"/>
    </location>
</feature>
<feature type="transmembrane region" description="Helical" evidence="9">
    <location>
        <begin position="310"/>
        <end position="331"/>
    </location>
</feature>
<evidence type="ECO:0000259" key="10">
    <source>
        <dbReference type="Pfam" id="PF03553"/>
    </source>
</evidence>
<comment type="caution">
    <text evidence="11">The sequence shown here is derived from an EMBL/GenBank/DDBJ whole genome shotgun (WGS) entry which is preliminary data.</text>
</comment>
<feature type="transmembrane region" description="Helical" evidence="9">
    <location>
        <begin position="428"/>
        <end position="450"/>
    </location>
</feature>
<keyword evidence="4" id="KW-1003">Cell membrane</keyword>
<evidence type="ECO:0000313" key="11">
    <source>
        <dbReference type="EMBL" id="MCF6137910.1"/>
    </source>
</evidence>
<dbReference type="Pfam" id="PF03553">
    <property type="entry name" value="Na_H_antiporter"/>
    <property type="match status" value="1"/>
</dbReference>
<evidence type="ECO:0000256" key="4">
    <source>
        <dbReference type="ARBA" id="ARBA00022475"/>
    </source>
</evidence>
<feature type="transmembrane region" description="Helical" evidence="9">
    <location>
        <begin position="189"/>
        <end position="208"/>
    </location>
</feature>
<keyword evidence="5 9" id="KW-0812">Transmembrane</keyword>
<comment type="similarity">
    <text evidence="8">Belongs to the NhaC Na(+)/H(+) (TC 2.A.35) antiporter family.</text>
</comment>
<evidence type="ECO:0000256" key="8">
    <source>
        <dbReference type="ARBA" id="ARBA00038435"/>
    </source>
</evidence>
<dbReference type="PANTHER" id="PTHR33451">
    <property type="entry name" value="MALATE-2H(+)/NA(+)-LACTATE ANTIPORTER"/>
    <property type="match status" value="1"/>
</dbReference>
<dbReference type="InterPro" id="IPR052180">
    <property type="entry name" value="NhaC_Na-H+_Antiporter"/>
</dbReference>
<evidence type="ECO:0000256" key="2">
    <source>
        <dbReference type="ARBA" id="ARBA00022448"/>
    </source>
</evidence>
<dbReference type="InterPro" id="IPR004770">
    <property type="entry name" value="Na/H_antiport_NhaC"/>
</dbReference>